<keyword evidence="2 4" id="KW-1133">Transmembrane helix</keyword>
<keyword evidence="3 4" id="KW-0472">Membrane</keyword>
<evidence type="ECO:0000313" key="5">
    <source>
        <dbReference type="EMBL" id="MBK1853648.1"/>
    </source>
</evidence>
<feature type="transmembrane region" description="Helical" evidence="4">
    <location>
        <begin position="189"/>
        <end position="213"/>
    </location>
</feature>
<feature type="transmembrane region" description="Helical" evidence="4">
    <location>
        <begin position="96"/>
        <end position="117"/>
    </location>
</feature>
<dbReference type="SUPFAM" id="SSF103473">
    <property type="entry name" value="MFS general substrate transporter"/>
    <property type="match status" value="1"/>
</dbReference>
<dbReference type="CDD" id="cd06174">
    <property type="entry name" value="MFS"/>
    <property type="match status" value="1"/>
</dbReference>
<feature type="transmembrane region" description="Helical" evidence="4">
    <location>
        <begin position="373"/>
        <end position="395"/>
    </location>
</feature>
<dbReference type="Gene3D" id="1.20.1250.20">
    <property type="entry name" value="MFS general substrate transporter like domains"/>
    <property type="match status" value="1"/>
</dbReference>
<dbReference type="PANTHER" id="PTHR23526:SF2">
    <property type="entry name" value="MAJOR FACILITATOR SUPERFAMILY (MFS) PROFILE DOMAIN-CONTAINING PROTEIN"/>
    <property type="match status" value="1"/>
</dbReference>
<keyword evidence="6" id="KW-1185">Reference proteome</keyword>
<keyword evidence="1 4" id="KW-0812">Transmembrane</keyword>
<dbReference type="Pfam" id="PF07690">
    <property type="entry name" value="MFS_1"/>
    <property type="match status" value="1"/>
</dbReference>
<evidence type="ECO:0000256" key="4">
    <source>
        <dbReference type="SAM" id="Phobius"/>
    </source>
</evidence>
<dbReference type="InterPro" id="IPR052528">
    <property type="entry name" value="Sugar_transport-like"/>
</dbReference>
<dbReference type="AlphaFoldDB" id="A0AAE2V8K2"/>
<dbReference type="InterPro" id="IPR011701">
    <property type="entry name" value="MFS"/>
</dbReference>
<feature type="transmembrane region" description="Helical" evidence="4">
    <location>
        <begin position="308"/>
        <end position="329"/>
    </location>
</feature>
<proteinExistence type="predicted"/>
<organism evidence="5 6">
    <name type="scientific">Oceaniferula flava</name>
    <dbReference type="NCBI Taxonomy" id="2800421"/>
    <lineage>
        <taxon>Bacteria</taxon>
        <taxon>Pseudomonadati</taxon>
        <taxon>Verrucomicrobiota</taxon>
        <taxon>Verrucomicrobiia</taxon>
        <taxon>Verrucomicrobiales</taxon>
        <taxon>Verrucomicrobiaceae</taxon>
        <taxon>Oceaniferula</taxon>
    </lineage>
</organism>
<dbReference type="RefSeq" id="WP_309488244.1">
    <property type="nucleotide sequence ID" value="NZ_JAENIG010000001.1"/>
</dbReference>
<gene>
    <name evidence="5" type="ORF">JIN83_01640</name>
</gene>
<feature type="transmembrane region" description="Helical" evidence="4">
    <location>
        <begin position="274"/>
        <end position="296"/>
    </location>
</feature>
<feature type="transmembrane region" description="Helical" evidence="4">
    <location>
        <begin position="161"/>
        <end position="183"/>
    </location>
</feature>
<feature type="transmembrane region" description="Helical" evidence="4">
    <location>
        <begin position="243"/>
        <end position="268"/>
    </location>
</feature>
<feature type="transmembrane region" description="Helical" evidence="4">
    <location>
        <begin position="123"/>
        <end position="141"/>
    </location>
</feature>
<evidence type="ECO:0000256" key="2">
    <source>
        <dbReference type="ARBA" id="ARBA00022989"/>
    </source>
</evidence>
<feature type="transmembrane region" description="Helical" evidence="4">
    <location>
        <begin position="50"/>
        <end position="71"/>
    </location>
</feature>
<dbReference type="PANTHER" id="PTHR23526">
    <property type="entry name" value="INTEGRAL MEMBRANE TRANSPORT PROTEIN-RELATED"/>
    <property type="match status" value="1"/>
</dbReference>
<name>A0AAE2V8K2_9BACT</name>
<evidence type="ECO:0000256" key="3">
    <source>
        <dbReference type="ARBA" id="ARBA00023136"/>
    </source>
</evidence>
<evidence type="ECO:0000256" key="1">
    <source>
        <dbReference type="ARBA" id="ARBA00022692"/>
    </source>
</evidence>
<dbReference type="GO" id="GO:0022857">
    <property type="term" value="F:transmembrane transporter activity"/>
    <property type="evidence" value="ECO:0007669"/>
    <property type="project" value="InterPro"/>
</dbReference>
<evidence type="ECO:0000313" key="6">
    <source>
        <dbReference type="Proteomes" id="UP000634206"/>
    </source>
</evidence>
<comment type="caution">
    <text evidence="5">The sequence shown here is derived from an EMBL/GenBank/DDBJ whole genome shotgun (WGS) entry which is preliminary data.</text>
</comment>
<dbReference type="EMBL" id="JAENIG010000001">
    <property type="protein sequence ID" value="MBK1853648.1"/>
    <property type="molecule type" value="Genomic_DNA"/>
</dbReference>
<accession>A0AAE2V8K2</accession>
<dbReference type="Proteomes" id="UP000634206">
    <property type="component" value="Unassembled WGS sequence"/>
</dbReference>
<protein>
    <submittedName>
        <fullName evidence="5">MFS transporter</fullName>
    </submittedName>
</protein>
<reference evidence="5" key="1">
    <citation type="submission" date="2021-01" db="EMBL/GenBank/DDBJ databases">
        <title>Modified the classification status of verrucomicrobia.</title>
        <authorList>
            <person name="Feng X."/>
        </authorList>
    </citation>
    <scope>NUCLEOTIDE SEQUENCE</scope>
    <source>
        <strain evidence="5">5K15</strain>
    </source>
</reference>
<feature type="transmembrane region" description="Helical" evidence="4">
    <location>
        <begin position="401"/>
        <end position="421"/>
    </location>
</feature>
<dbReference type="InterPro" id="IPR036259">
    <property type="entry name" value="MFS_trans_sf"/>
</dbReference>
<feature type="transmembrane region" description="Helical" evidence="4">
    <location>
        <begin position="335"/>
        <end position="353"/>
    </location>
</feature>
<sequence>MPRAFAVYSSAVPSQNTPTLDSSQKRSAAAIIASQTCTKIGDVLMNPKTVLTWVLTYLGAPAGLISMLVPIRESGSMLPQLLISSWVKRVRHRKRVFIAGALTQAVAVASMGFAAMFLSAMAAGWSVLAALTVFAVARAFCSISSKDVLGRSVPKGVRGRVGGLSATISGLLSAAAAASMTFYRDQKTITVLAWVLLIAAMLWLIGAALYSLVKEPLPDDAEAEPEVVSDLKKRLSLVLDDSVFRNFIICRCLLLGSALASPLLVVLGQKHTGTLISLVGFVLASGLASGVSSFLWGKLADRSGSLTMAIGGLTCTLFGIAGIFIALWFEGLSDSHWCWPVLFLLFNLGYAGVRVGRKTWVVDAAEGDRRTDYVSASNTLIALCIILMGLLTSAFHSFSPLIPLGIYCFLSLMGCGIALLMHRQERLSD</sequence>